<dbReference type="KEGG" id="nae:BHE16_09425"/>
<protein>
    <recommendedName>
        <fullName evidence="4">DUF4352 domain-containing protein</fullName>
    </recommendedName>
</protein>
<gene>
    <name evidence="2" type="ORF">BHE16_09425</name>
</gene>
<feature type="chain" id="PRO_5012069133" description="DUF4352 domain-containing protein" evidence="1">
    <location>
        <begin position="29"/>
        <end position="205"/>
    </location>
</feature>
<keyword evidence="1" id="KW-0732">Signal</keyword>
<evidence type="ECO:0000313" key="3">
    <source>
        <dbReference type="Proteomes" id="UP000183530"/>
    </source>
</evidence>
<evidence type="ECO:0008006" key="4">
    <source>
        <dbReference type="Google" id="ProtNLM"/>
    </source>
</evidence>
<reference evidence="2 3" key="1">
    <citation type="submission" date="2016-11" db="EMBL/GenBank/DDBJ databases">
        <title>Genome sequencing of Zhihengliuella aestuarii B18 antagonistic to Plasmodiophora brassicae.</title>
        <authorList>
            <person name="Luo Y."/>
        </authorList>
    </citation>
    <scope>NUCLEOTIDE SEQUENCE [LARGE SCALE GENOMIC DNA]</scope>
    <source>
        <strain evidence="2 3">B18</strain>
    </source>
</reference>
<dbReference type="AlphaFoldDB" id="A0A1L2ZQ71"/>
<dbReference type="EMBL" id="CP018135">
    <property type="protein sequence ID" value="APF41178.1"/>
    <property type="molecule type" value="Genomic_DNA"/>
</dbReference>
<evidence type="ECO:0000313" key="2">
    <source>
        <dbReference type="EMBL" id="APF41178.1"/>
    </source>
</evidence>
<sequence>MKKSLALAFVGMLALTGCSSSTPPAASAPSVAAVESSASTSAAPASPSKSDRGNLIKEIGQPAGMSATSGEQAVNFVVKKIDTKVKCNSGFSEKPENGRFVSLLIDVETTKALTEPDFPGAHFSLNAGNWTFISKEGTTFNGNLGTGAAFSCLKDSLTLPNQIGTAQKASGLVVLDVPSTEGTLIFSHFADSGWEWTLGGKQPNA</sequence>
<evidence type="ECO:0000256" key="1">
    <source>
        <dbReference type="SAM" id="SignalP"/>
    </source>
</evidence>
<dbReference type="Proteomes" id="UP000183530">
    <property type="component" value="Chromosome"/>
</dbReference>
<proteinExistence type="predicted"/>
<organism evidence="2 3">
    <name type="scientific">Neomicrococcus aestuarii</name>
    <dbReference type="NCBI Taxonomy" id="556325"/>
    <lineage>
        <taxon>Bacteria</taxon>
        <taxon>Bacillati</taxon>
        <taxon>Actinomycetota</taxon>
        <taxon>Actinomycetes</taxon>
        <taxon>Micrococcales</taxon>
        <taxon>Micrococcaceae</taxon>
        <taxon>Neomicrococcus</taxon>
    </lineage>
</organism>
<name>A0A1L2ZQ71_9MICC</name>
<feature type="signal peptide" evidence="1">
    <location>
        <begin position="1"/>
        <end position="28"/>
    </location>
</feature>
<accession>A0A1L2ZQ71</accession>
<keyword evidence="3" id="KW-1185">Reference proteome</keyword>
<dbReference type="STRING" id="556325.BHE16_09425"/>
<dbReference type="PROSITE" id="PS51257">
    <property type="entry name" value="PROKAR_LIPOPROTEIN"/>
    <property type="match status" value="1"/>
</dbReference>